<dbReference type="EMBL" id="FOTW01000028">
    <property type="protein sequence ID" value="SFM68678.1"/>
    <property type="molecule type" value="Genomic_DNA"/>
</dbReference>
<protein>
    <recommendedName>
        <fullName evidence="4">Polar amino acid transport system substrate-binding protein</fullName>
    </recommendedName>
</protein>
<feature type="chain" id="PRO_5011722352" description="Polar amino acid transport system substrate-binding protein" evidence="1">
    <location>
        <begin position="22"/>
        <end position="264"/>
    </location>
</feature>
<dbReference type="AlphaFoldDB" id="A0A1I4SVW8"/>
<evidence type="ECO:0000313" key="3">
    <source>
        <dbReference type="Proteomes" id="UP000199470"/>
    </source>
</evidence>
<dbReference type="OrthoDB" id="9130312at2"/>
<dbReference type="Proteomes" id="UP000199470">
    <property type="component" value="Unassembled WGS sequence"/>
</dbReference>
<gene>
    <name evidence="2" type="ORF">SAMN02982985_04945</name>
</gene>
<evidence type="ECO:0000313" key="2">
    <source>
        <dbReference type="EMBL" id="SFM68678.1"/>
    </source>
</evidence>
<dbReference type="SUPFAM" id="SSF53850">
    <property type="entry name" value="Periplasmic binding protein-like II"/>
    <property type="match status" value="1"/>
</dbReference>
<name>A0A1I4SVW8_9BURK</name>
<dbReference type="PROSITE" id="PS51257">
    <property type="entry name" value="PROKAR_LIPOPROTEIN"/>
    <property type="match status" value="1"/>
</dbReference>
<keyword evidence="3" id="KW-1185">Reference proteome</keyword>
<reference evidence="2 3" key="1">
    <citation type="submission" date="2016-10" db="EMBL/GenBank/DDBJ databases">
        <authorList>
            <person name="de Groot N.N."/>
        </authorList>
    </citation>
    <scope>NUCLEOTIDE SEQUENCE [LARGE SCALE GENOMIC DNA]</scope>
    <source>
        <strain evidence="2 3">ATCC 43154</strain>
    </source>
</reference>
<sequence>MRLSHLLSLPLLALLAGQAIGACAPLRYGYTDKAVAPYYLGSGSEEGKPPGALAELTRESVNGGGCPIVMVRMPPARLRASLEEGRIDATSLFAPDIIGTVPNTVYPRDKSGKIDPSRGIPLYTVVFVRAGDHYPRHGEPAALLRGRTVGLSQGAPHIAAVRGLGVEVDDGAANPELNFEKLKLGRIDAFAISISSMDDMDPMMAARYGRLFVRLDKPLLTSSSYLALNQAYYAANRSQAEAIWRWYGKHGQARMTALLKKYRD</sequence>
<organism evidence="2 3">
    <name type="scientific">Rugamonas rubra</name>
    <dbReference type="NCBI Taxonomy" id="758825"/>
    <lineage>
        <taxon>Bacteria</taxon>
        <taxon>Pseudomonadati</taxon>
        <taxon>Pseudomonadota</taxon>
        <taxon>Betaproteobacteria</taxon>
        <taxon>Burkholderiales</taxon>
        <taxon>Oxalobacteraceae</taxon>
        <taxon>Telluria group</taxon>
        <taxon>Rugamonas</taxon>
    </lineage>
</organism>
<keyword evidence="1" id="KW-0732">Signal</keyword>
<accession>A0A1I4SVW8</accession>
<evidence type="ECO:0000256" key="1">
    <source>
        <dbReference type="SAM" id="SignalP"/>
    </source>
</evidence>
<evidence type="ECO:0008006" key="4">
    <source>
        <dbReference type="Google" id="ProtNLM"/>
    </source>
</evidence>
<dbReference type="STRING" id="758825.SAMN02982985_04945"/>
<feature type="signal peptide" evidence="1">
    <location>
        <begin position="1"/>
        <end position="21"/>
    </location>
</feature>
<dbReference type="RefSeq" id="WP_093390368.1">
    <property type="nucleotide sequence ID" value="NZ_FOTW01000028.1"/>
</dbReference>
<proteinExistence type="predicted"/>